<comment type="caution">
    <text evidence="10">The sequence shown here is derived from an EMBL/GenBank/DDBJ whole genome shotgun (WGS) entry which is preliminary data.</text>
</comment>
<dbReference type="AlphaFoldDB" id="A0A2P8PYB9"/>
<keyword evidence="4 8" id="KW-0812">Transmembrane</keyword>
<evidence type="ECO:0000256" key="7">
    <source>
        <dbReference type="SAM" id="MobiDB-lite"/>
    </source>
</evidence>
<dbReference type="InterPro" id="IPR020846">
    <property type="entry name" value="MFS_dom"/>
</dbReference>
<keyword evidence="2" id="KW-0813">Transport</keyword>
<feature type="transmembrane region" description="Helical" evidence="8">
    <location>
        <begin position="310"/>
        <end position="328"/>
    </location>
</feature>
<evidence type="ECO:0000256" key="5">
    <source>
        <dbReference type="ARBA" id="ARBA00022989"/>
    </source>
</evidence>
<protein>
    <recommendedName>
        <fullName evidence="9">Major facilitator superfamily (MFS) profile domain-containing protein</fullName>
    </recommendedName>
</protein>
<reference evidence="10 11" key="1">
    <citation type="submission" date="2018-03" db="EMBL/GenBank/DDBJ databases">
        <title>Streptomyces dioscori sp. nov., a novel endophytic actinobacterium isolated from bulbil of Dioscorea bulbifera L.</title>
        <authorList>
            <person name="Zhikuan W."/>
        </authorList>
    </citation>
    <scope>NUCLEOTIDE SEQUENCE [LARGE SCALE GENOMIC DNA]</scope>
    <source>
        <strain evidence="10 11">A217</strain>
    </source>
</reference>
<comment type="subcellular location">
    <subcellularLocation>
        <location evidence="1">Cell membrane</location>
        <topology evidence="1">Multi-pass membrane protein</topology>
    </subcellularLocation>
</comment>
<feature type="transmembrane region" description="Helical" evidence="8">
    <location>
        <begin position="104"/>
        <end position="126"/>
    </location>
</feature>
<dbReference type="PANTHER" id="PTHR23513:SF11">
    <property type="entry name" value="STAPHYLOFERRIN A TRANSPORTER"/>
    <property type="match status" value="1"/>
</dbReference>
<keyword evidence="5 8" id="KW-1133">Transmembrane helix</keyword>
<evidence type="ECO:0000259" key="9">
    <source>
        <dbReference type="PROSITE" id="PS50850"/>
    </source>
</evidence>
<evidence type="ECO:0000256" key="4">
    <source>
        <dbReference type="ARBA" id="ARBA00022692"/>
    </source>
</evidence>
<dbReference type="GO" id="GO:0005886">
    <property type="term" value="C:plasma membrane"/>
    <property type="evidence" value="ECO:0007669"/>
    <property type="project" value="UniProtKB-SubCell"/>
</dbReference>
<dbReference type="InterPro" id="IPR010290">
    <property type="entry name" value="TM_effector"/>
</dbReference>
<dbReference type="Gene3D" id="1.20.1250.20">
    <property type="entry name" value="MFS general substrate transporter like domains"/>
    <property type="match status" value="1"/>
</dbReference>
<evidence type="ECO:0000256" key="1">
    <source>
        <dbReference type="ARBA" id="ARBA00004651"/>
    </source>
</evidence>
<keyword evidence="6 8" id="KW-0472">Membrane</keyword>
<feature type="transmembrane region" description="Helical" evidence="8">
    <location>
        <begin position="198"/>
        <end position="217"/>
    </location>
</feature>
<feature type="transmembrane region" description="Helical" evidence="8">
    <location>
        <begin position="282"/>
        <end position="303"/>
    </location>
</feature>
<dbReference type="EMBL" id="PYBJ01000027">
    <property type="protein sequence ID" value="PSM38990.1"/>
    <property type="molecule type" value="Genomic_DNA"/>
</dbReference>
<proteinExistence type="predicted"/>
<dbReference type="GO" id="GO:0022857">
    <property type="term" value="F:transmembrane transporter activity"/>
    <property type="evidence" value="ECO:0007669"/>
    <property type="project" value="InterPro"/>
</dbReference>
<feature type="transmembrane region" description="Helical" evidence="8">
    <location>
        <begin position="167"/>
        <end position="192"/>
    </location>
</feature>
<keyword evidence="11" id="KW-1185">Reference proteome</keyword>
<evidence type="ECO:0000256" key="6">
    <source>
        <dbReference type="ARBA" id="ARBA00023136"/>
    </source>
</evidence>
<feature type="transmembrane region" description="Helical" evidence="8">
    <location>
        <begin position="334"/>
        <end position="357"/>
    </location>
</feature>
<dbReference type="RefSeq" id="WP_107020687.1">
    <property type="nucleotide sequence ID" value="NZ_KZ679053.1"/>
</dbReference>
<dbReference type="SUPFAM" id="SSF103473">
    <property type="entry name" value="MFS general substrate transporter"/>
    <property type="match status" value="1"/>
</dbReference>
<dbReference type="PROSITE" id="PS50850">
    <property type="entry name" value="MFS"/>
    <property type="match status" value="1"/>
</dbReference>
<feature type="transmembrane region" description="Helical" evidence="8">
    <location>
        <begin position="249"/>
        <end position="270"/>
    </location>
</feature>
<evidence type="ECO:0000313" key="11">
    <source>
        <dbReference type="Proteomes" id="UP000240429"/>
    </source>
</evidence>
<organism evidence="10 11">
    <name type="scientific">Streptomyces dioscori</name>
    <dbReference type="NCBI Taxonomy" id="2109333"/>
    <lineage>
        <taxon>Bacteria</taxon>
        <taxon>Bacillati</taxon>
        <taxon>Actinomycetota</taxon>
        <taxon>Actinomycetes</taxon>
        <taxon>Kitasatosporales</taxon>
        <taxon>Streptomycetaceae</taxon>
        <taxon>Streptomyces</taxon>
        <taxon>Streptomyces aurantiacus group</taxon>
    </lineage>
</organism>
<sequence length="440" mass="45144">MIRRQQGRGRVITPALPGEAPTSRESEPVSTWAPFAYGAFRILFVTQLVANVGRLMQATGSAWAIQDNGGSPLQVSLIQTATYAPLVGLGFVAGTLADRLNRRLLLIACQAWMALSATALSVATWLGRADPLVVLTLTFAIGLGTAVAAPTWAALQPSLVPGRLAGRAIALNGLTFNVAQATGPALAGLVIAALGTPWVFAINALSLTCTVLAILVWKAPSPAPPPTESFGRSLRAGLRCIMAAPQRQILARLAIFIVPATSVMALAPVLADERLGLNGSGFGALLAMFGAGAALSVTVWSRVEGRGEEWGMVFSAALLTVALVTAAICTQPVVVGSALLLSGIAYTLGSTCAYVAAQRVVDDALRARVMAAYVVTSGAVVAAASAAWGIVARTGVGKAFAVAAVLSALGLATRTRWPLPRATDKRADGATDSAKTTPTS</sequence>
<feature type="region of interest" description="Disordered" evidence="7">
    <location>
        <begin position="1"/>
        <end position="26"/>
    </location>
</feature>
<feature type="transmembrane region" description="Helical" evidence="8">
    <location>
        <begin position="132"/>
        <end position="155"/>
    </location>
</feature>
<evidence type="ECO:0000256" key="3">
    <source>
        <dbReference type="ARBA" id="ARBA00022475"/>
    </source>
</evidence>
<gene>
    <name evidence="10" type="ORF">C6Y14_33760</name>
</gene>
<feature type="domain" description="Major facilitator superfamily (MFS) profile" evidence="9">
    <location>
        <begin position="39"/>
        <end position="422"/>
    </location>
</feature>
<dbReference type="Proteomes" id="UP000240429">
    <property type="component" value="Unassembled WGS sequence"/>
</dbReference>
<evidence type="ECO:0000256" key="2">
    <source>
        <dbReference type="ARBA" id="ARBA00022448"/>
    </source>
</evidence>
<dbReference type="Pfam" id="PF05977">
    <property type="entry name" value="MFS_3"/>
    <property type="match status" value="1"/>
</dbReference>
<accession>A0A2P8PYB9</accession>
<evidence type="ECO:0000313" key="10">
    <source>
        <dbReference type="EMBL" id="PSM38990.1"/>
    </source>
</evidence>
<dbReference type="InterPro" id="IPR036259">
    <property type="entry name" value="MFS_trans_sf"/>
</dbReference>
<evidence type="ECO:0000256" key="8">
    <source>
        <dbReference type="SAM" id="Phobius"/>
    </source>
</evidence>
<dbReference type="PANTHER" id="PTHR23513">
    <property type="entry name" value="INTEGRAL MEMBRANE EFFLUX PROTEIN-RELATED"/>
    <property type="match status" value="1"/>
</dbReference>
<feature type="transmembrane region" description="Helical" evidence="8">
    <location>
        <begin position="369"/>
        <end position="390"/>
    </location>
</feature>
<dbReference type="CDD" id="cd06173">
    <property type="entry name" value="MFS_MefA_like"/>
    <property type="match status" value="1"/>
</dbReference>
<keyword evidence="3" id="KW-1003">Cell membrane</keyword>
<name>A0A2P8PYB9_9ACTN</name>